<sequence>MQLIINERSSTPKYRQIVDAVMHGIETGALHRDEQLPSINELSGEYDLARDTVEKAYNFLKKEGIIHSVKGKGYFIRQEGPDQLRVLLIINKLSAYKKIVYYSLLDALGPGAVVDLRLHHHSVSQLEHLLQENKGLYNYYVVMPHIYAKCATSGHEATKVENLLAAIPSEKLVLLDKDLPGLKGDYIAVYQEFDRDIYEALVAASDLLAKYQKLVLIFPKDVRYPDDIVRGFRNYAVHYQKEFTILETTINYSIDTNTAYIVLEDSDLAELVRQARRSSLTLGKDVGILAFNETPLKEVLADGITVVSTDHELMGRTAALLMLNHRAEKVKNPFKLIRRSSL</sequence>
<proteinExistence type="predicted"/>
<dbReference type="InterPro" id="IPR000524">
    <property type="entry name" value="Tscrpt_reg_HTH_GntR"/>
</dbReference>
<gene>
    <name evidence="5" type="ORF">GK108_07020</name>
</gene>
<dbReference type="PANTHER" id="PTHR38445:SF10">
    <property type="entry name" value="GNTR-FAMILY TRANSCRIPTIONAL REGULATOR"/>
    <property type="match status" value="1"/>
</dbReference>
<dbReference type="Gene3D" id="3.40.50.2300">
    <property type="match status" value="1"/>
</dbReference>
<evidence type="ECO:0000313" key="5">
    <source>
        <dbReference type="EMBL" id="NDU94621.1"/>
    </source>
</evidence>
<dbReference type="SUPFAM" id="SSF46785">
    <property type="entry name" value="Winged helix' DNA-binding domain"/>
    <property type="match status" value="1"/>
</dbReference>
<evidence type="ECO:0000256" key="1">
    <source>
        <dbReference type="ARBA" id="ARBA00023015"/>
    </source>
</evidence>
<dbReference type="PRINTS" id="PR00035">
    <property type="entry name" value="HTHGNTR"/>
</dbReference>
<dbReference type="PROSITE" id="PS50949">
    <property type="entry name" value="HTH_GNTR"/>
    <property type="match status" value="1"/>
</dbReference>
<dbReference type="CDD" id="cd07377">
    <property type="entry name" value="WHTH_GntR"/>
    <property type="match status" value="1"/>
</dbReference>
<feature type="domain" description="HTH gntR-type" evidence="4">
    <location>
        <begin position="11"/>
        <end position="79"/>
    </location>
</feature>
<evidence type="ECO:0000313" key="6">
    <source>
        <dbReference type="Proteomes" id="UP000474175"/>
    </source>
</evidence>
<dbReference type="Pfam" id="PF00392">
    <property type="entry name" value="GntR"/>
    <property type="match status" value="1"/>
</dbReference>
<dbReference type="InterPro" id="IPR036388">
    <property type="entry name" value="WH-like_DNA-bd_sf"/>
</dbReference>
<evidence type="ECO:0000256" key="3">
    <source>
        <dbReference type="ARBA" id="ARBA00023163"/>
    </source>
</evidence>
<dbReference type="Gene3D" id="1.10.10.10">
    <property type="entry name" value="Winged helix-like DNA-binding domain superfamily/Winged helix DNA-binding domain"/>
    <property type="match status" value="1"/>
</dbReference>
<dbReference type="PANTHER" id="PTHR38445">
    <property type="entry name" value="HTH-TYPE TRANSCRIPTIONAL REPRESSOR YTRA"/>
    <property type="match status" value="1"/>
</dbReference>
<dbReference type="InterPro" id="IPR036390">
    <property type="entry name" value="WH_DNA-bd_sf"/>
</dbReference>
<keyword evidence="2" id="KW-0238">DNA-binding</keyword>
<reference evidence="5 6" key="1">
    <citation type="submission" date="2020-02" db="EMBL/GenBank/DDBJ databases">
        <title>Draft genome sequence of two Spirosoma agri KCTC 52727 and Spirosoma terrae KCTC 52035.</title>
        <authorList>
            <person name="Rojas J."/>
            <person name="Ambika Manirajan B."/>
            <person name="Suarez C."/>
            <person name="Ratering S."/>
            <person name="Schnell S."/>
        </authorList>
    </citation>
    <scope>NUCLEOTIDE SEQUENCE [LARGE SCALE GENOMIC DNA]</scope>
    <source>
        <strain evidence="5 6">KCTC 52035</strain>
    </source>
</reference>
<keyword evidence="1" id="KW-0805">Transcription regulation</keyword>
<accession>A0A6L9L673</accession>
<dbReference type="SUPFAM" id="SSF53822">
    <property type="entry name" value="Periplasmic binding protein-like I"/>
    <property type="match status" value="1"/>
</dbReference>
<dbReference type="Pfam" id="PF13377">
    <property type="entry name" value="Peripla_BP_3"/>
    <property type="match status" value="1"/>
</dbReference>
<name>A0A6L9L673_9BACT</name>
<dbReference type="SMART" id="SM00345">
    <property type="entry name" value="HTH_GNTR"/>
    <property type="match status" value="1"/>
</dbReference>
<dbReference type="InterPro" id="IPR046335">
    <property type="entry name" value="LacI/GalR-like_sensor"/>
</dbReference>
<comment type="caution">
    <text evidence="5">The sequence shown here is derived from an EMBL/GenBank/DDBJ whole genome shotgun (WGS) entry which is preliminary data.</text>
</comment>
<keyword evidence="6" id="KW-1185">Reference proteome</keyword>
<dbReference type="RefSeq" id="WP_163944903.1">
    <property type="nucleotide sequence ID" value="NZ_JAAFZH010000002.1"/>
</dbReference>
<protein>
    <submittedName>
        <fullName evidence="5">GntR family transcriptional regulator</fullName>
    </submittedName>
</protein>
<dbReference type="Proteomes" id="UP000474175">
    <property type="component" value="Unassembled WGS sequence"/>
</dbReference>
<dbReference type="GO" id="GO:0003677">
    <property type="term" value="F:DNA binding"/>
    <property type="evidence" value="ECO:0007669"/>
    <property type="project" value="UniProtKB-KW"/>
</dbReference>
<evidence type="ECO:0000259" key="4">
    <source>
        <dbReference type="PROSITE" id="PS50949"/>
    </source>
</evidence>
<organism evidence="5 6">
    <name type="scientific">Spirosoma terrae</name>
    <dbReference type="NCBI Taxonomy" id="1968276"/>
    <lineage>
        <taxon>Bacteria</taxon>
        <taxon>Pseudomonadati</taxon>
        <taxon>Bacteroidota</taxon>
        <taxon>Cytophagia</taxon>
        <taxon>Cytophagales</taxon>
        <taxon>Cytophagaceae</taxon>
        <taxon>Spirosoma</taxon>
    </lineage>
</organism>
<dbReference type="GO" id="GO:0003700">
    <property type="term" value="F:DNA-binding transcription factor activity"/>
    <property type="evidence" value="ECO:0007669"/>
    <property type="project" value="InterPro"/>
</dbReference>
<dbReference type="InterPro" id="IPR028082">
    <property type="entry name" value="Peripla_BP_I"/>
</dbReference>
<evidence type="ECO:0000256" key="2">
    <source>
        <dbReference type="ARBA" id="ARBA00023125"/>
    </source>
</evidence>
<keyword evidence="3" id="KW-0804">Transcription</keyword>
<dbReference type="EMBL" id="JAAFZH010000002">
    <property type="protein sequence ID" value="NDU94621.1"/>
    <property type="molecule type" value="Genomic_DNA"/>
</dbReference>
<dbReference type="AlphaFoldDB" id="A0A6L9L673"/>